<sequence length="114" mass="12805">MITVMSDEVWPIPDELSTEGAAAAQVIREFLKEHGLENHGGGGHFYTPQQWLDRGEQHGISSLLIITHDGGDHACAFNLDYGQYELHDQLQDRLRRAGVFAEACTTWYSAIHRV</sequence>
<accession>A0ABN5YLA2</accession>
<dbReference type="Proteomes" id="UP000465609">
    <property type="component" value="Chromosome"/>
</dbReference>
<proteinExistence type="predicted"/>
<dbReference type="EMBL" id="AP022577">
    <property type="protein sequence ID" value="BBX82203.1"/>
    <property type="molecule type" value="Genomic_DNA"/>
</dbReference>
<evidence type="ECO:0000313" key="1">
    <source>
        <dbReference type="EMBL" id="BBX82203.1"/>
    </source>
</evidence>
<reference evidence="1 2" key="1">
    <citation type="journal article" date="2019" name="Emerg. Microbes Infect.">
        <title>Comprehensive subspecies identification of 175 nontuberculous mycobacteria species based on 7547 genomic profiles.</title>
        <authorList>
            <person name="Matsumoto Y."/>
            <person name="Kinjo T."/>
            <person name="Motooka D."/>
            <person name="Nabeya D."/>
            <person name="Jung N."/>
            <person name="Uechi K."/>
            <person name="Horii T."/>
            <person name="Iida T."/>
            <person name="Fujita J."/>
            <person name="Nakamura S."/>
        </authorList>
    </citation>
    <scope>NUCLEOTIDE SEQUENCE [LARGE SCALE GENOMIC DNA]</scope>
    <source>
        <strain evidence="1 2">JCM 15296</strain>
    </source>
</reference>
<evidence type="ECO:0000313" key="2">
    <source>
        <dbReference type="Proteomes" id="UP000465609"/>
    </source>
</evidence>
<gene>
    <name evidence="1" type="ORF">MAUB_00760</name>
</gene>
<keyword evidence="2" id="KW-1185">Reference proteome</keyword>
<name>A0ABN5YLA2_9MYCO</name>
<organism evidence="1 2">
    <name type="scientific">Mycolicibacterium aubagnense</name>
    <dbReference type="NCBI Taxonomy" id="319707"/>
    <lineage>
        <taxon>Bacteria</taxon>
        <taxon>Bacillati</taxon>
        <taxon>Actinomycetota</taxon>
        <taxon>Actinomycetes</taxon>
        <taxon>Mycobacteriales</taxon>
        <taxon>Mycobacteriaceae</taxon>
        <taxon>Mycolicibacterium</taxon>
    </lineage>
</organism>
<protein>
    <submittedName>
        <fullName evidence="1">Uncharacterized protein</fullName>
    </submittedName>
</protein>